<feature type="transmembrane region" description="Helical" evidence="2">
    <location>
        <begin position="170"/>
        <end position="190"/>
    </location>
</feature>
<evidence type="ECO:0000256" key="2">
    <source>
        <dbReference type="SAM" id="Phobius"/>
    </source>
</evidence>
<sequence>MAAGYDSNVSRESLALTLAPYLLGALLNWALLGCLSVQVYIYSLSSSSDGRGLKTLVYGVYTLDVFQTAFATYNAWMQLIWALGNFETLLDYIWSLSAVQILAGILSCTVQCFFARRIWILKHTAMMRRIVVCIVVLAFLQCFGVIAFTALRVDTDIKPVFAQQMVAPMIWLAGSFICDVLIVGSMLSILKEARSQTTIKSTESILTKLIILTMQTGLITALTAGIQLIIYLLRTSAAMPQNQYDLVPMFMLGKLYSNVLMATLNARTTVGGGEVTTVANKSSIAFRTDLTDTSRTTEGSTVNGGEDGVGANDEPIAASKERRDVSYCA</sequence>
<keyword evidence="5" id="KW-1185">Reference proteome</keyword>
<feature type="transmembrane region" description="Helical" evidence="2">
    <location>
        <begin position="126"/>
        <end position="150"/>
    </location>
</feature>
<evidence type="ECO:0000259" key="3">
    <source>
        <dbReference type="Pfam" id="PF20152"/>
    </source>
</evidence>
<feature type="compositionally biased region" description="Polar residues" evidence="1">
    <location>
        <begin position="289"/>
        <end position="303"/>
    </location>
</feature>
<keyword evidence="2" id="KW-1133">Transmembrane helix</keyword>
<evidence type="ECO:0000313" key="4">
    <source>
        <dbReference type="EMBL" id="KII85309.1"/>
    </source>
</evidence>
<evidence type="ECO:0000256" key="1">
    <source>
        <dbReference type="SAM" id="MobiDB-lite"/>
    </source>
</evidence>
<feature type="transmembrane region" description="Helical" evidence="2">
    <location>
        <begin position="210"/>
        <end position="233"/>
    </location>
</feature>
<dbReference type="Proteomes" id="UP000053263">
    <property type="component" value="Unassembled WGS sequence"/>
</dbReference>
<organism evidence="4 5">
    <name type="scientific">Plicaturopsis crispa FD-325 SS-3</name>
    <dbReference type="NCBI Taxonomy" id="944288"/>
    <lineage>
        <taxon>Eukaryota</taxon>
        <taxon>Fungi</taxon>
        <taxon>Dikarya</taxon>
        <taxon>Basidiomycota</taxon>
        <taxon>Agaricomycotina</taxon>
        <taxon>Agaricomycetes</taxon>
        <taxon>Agaricomycetidae</taxon>
        <taxon>Amylocorticiales</taxon>
        <taxon>Amylocorticiaceae</taxon>
        <taxon>Plicatura</taxon>
        <taxon>Plicaturopsis crispa</taxon>
    </lineage>
</organism>
<feature type="region of interest" description="Disordered" evidence="1">
    <location>
        <begin position="289"/>
        <end position="316"/>
    </location>
</feature>
<dbReference type="EMBL" id="KN832568">
    <property type="protein sequence ID" value="KII85309.1"/>
    <property type="molecule type" value="Genomic_DNA"/>
</dbReference>
<dbReference type="PANTHER" id="PTHR40465">
    <property type="entry name" value="CHROMOSOME 1, WHOLE GENOME SHOTGUN SEQUENCE"/>
    <property type="match status" value="1"/>
</dbReference>
<feature type="domain" description="DUF6534" evidence="3">
    <location>
        <begin position="175"/>
        <end position="268"/>
    </location>
</feature>
<protein>
    <recommendedName>
        <fullName evidence="3">DUF6534 domain-containing protein</fullName>
    </recommendedName>
</protein>
<keyword evidence="2" id="KW-0472">Membrane</keyword>
<reference evidence="4 5" key="1">
    <citation type="submission" date="2014-06" db="EMBL/GenBank/DDBJ databases">
        <title>Evolutionary Origins and Diversification of the Mycorrhizal Mutualists.</title>
        <authorList>
            <consortium name="DOE Joint Genome Institute"/>
            <consortium name="Mycorrhizal Genomics Consortium"/>
            <person name="Kohler A."/>
            <person name="Kuo A."/>
            <person name="Nagy L.G."/>
            <person name="Floudas D."/>
            <person name="Copeland A."/>
            <person name="Barry K.W."/>
            <person name="Cichocki N."/>
            <person name="Veneault-Fourrey C."/>
            <person name="LaButti K."/>
            <person name="Lindquist E.A."/>
            <person name="Lipzen A."/>
            <person name="Lundell T."/>
            <person name="Morin E."/>
            <person name="Murat C."/>
            <person name="Riley R."/>
            <person name="Ohm R."/>
            <person name="Sun H."/>
            <person name="Tunlid A."/>
            <person name="Henrissat B."/>
            <person name="Grigoriev I.V."/>
            <person name="Hibbett D.S."/>
            <person name="Martin F."/>
        </authorList>
    </citation>
    <scope>NUCLEOTIDE SEQUENCE [LARGE SCALE GENOMIC DNA]</scope>
    <source>
        <strain evidence="4 5">FD-325 SS-3</strain>
    </source>
</reference>
<dbReference type="InterPro" id="IPR045339">
    <property type="entry name" value="DUF6534"/>
</dbReference>
<dbReference type="AlphaFoldDB" id="A0A0C9T7J5"/>
<dbReference type="OrthoDB" id="3262409at2759"/>
<dbReference type="HOGENOM" id="CLU_046025_2_1_1"/>
<proteinExistence type="predicted"/>
<dbReference type="PANTHER" id="PTHR40465:SF1">
    <property type="entry name" value="DUF6534 DOMAIN-CONTAINING PROTEIN"/>
    <property type="match status" value="1"/>
</dbReference>
<feature type="transmembrane region" description="Helical" evidence="2">
    <location>
        <begin position="55"/>
        <end position="73"/>
    </location>
</feature>
<keyword evidence="2" id="KW-0812">Transmembrane</keyword>
<feature type="transmembrane region" description="Helical" evidence="2">
    <location>
        <begin position="20"/>
        <end position="43"/>
    </location>
</feature>
<feature type="transmembrane region" description="Helical" evidence="2">
    <location>
        <begin position="93"/>
        <end position="114"/>
    </location>
</feature>
<gene>
    <name evidence="4" type="ORF">PLICRDRAFT_701457</name>
</gene>
<dbReference type="Pfam" id="PF20152">
    <property type="entry name" value="DUF6534"/>
    <property type="match status" value="1"/>
</dbReference>
<evidence type="ECO:0000313" key="5">
    <source>
        <dbReference type="Proteomes" id="UP000053263"/>
    </source>
</evidence>
<accession>A0A0C9T7J5</accession>
<name>A0A0C9T7J5_PLICR</name>